<accession>A0A9X6NK86</accession>
<feature type="region of interest" description="Disordered" evidence="1">
    <location>
        <begin position="81"/>
        <end position="120"/>
    </location>
</feature>
<name>A0A9X6NK86_HYPEX</name>
<dbReference type="EMBL" id="MTYJ01000452">
    <property type="protein sequence ID" value="OWA54749.1"/>
    <property type="molecule type" value="Genomic_DNA"/>
</dbReference>
<sequence length="120" mass="13199">MCPTKSDRNLPRTVQCSRPPVIGPIGPRTQRALMGVVAAQIYVPNINRLPTPTSCQPHRAYGTISSYHLLKHLAPSATVPQTIGSGLKRPPYIKQSTRVQRLGNLEQSRRRLGKPSHGES</sequence>
<comment type="caution">
    <text evidence="2">The sequence shown here is derived from an EMBL/GenBank/DDBJ whole genome shotgun (WGS) entry which is preliminary data.</text>
</comment>
<keyword evidence="3" id="KW-1185">Reference proteome</keyword>
<proteinExistence type="predicted"/>
<organism evidence="2 3">
    <name type="scientific">Hypsibius exemplaris</name>
    <name type="common">Freshwater tardigrade</name>
    <dbReference type="NCBI Taxonomy" id="2072580"/>
    <lineage>
        <taxon>Eukaryota</taxon>
        <taxon>Metazoa</taxon>
        <taxon>Ecdysozoa</taxon>
        <taxon>Tardigrada</taxon>
        <taxon>Eutardigrada</taxon>
        <taxon>Parachela</taxon>
        <taxon>Hypsibioidea</taxon>
        <taxon>Hypsibiidae</taxon>
        <taxon>Hypsibius</taxon>
    </lineage>
</organism>
<gene>
    <name evidence="2" type="ORF">BV898_19148</name>
</gene>
<dbReference type="Proteomes" id="UP000192578">
    <property type="component" value="Unassembled WGS sequence"/>
</dbReference>
<evidence type="ECO:0000313" key="2">
    <source>
        <dbReference type="EMBL" id="OWA54749.1"/>
    </source>
</evidence>
<reference evidence="3" key="1">
    <citation type="submission" date="2017-01" db="EMBL/GenBank/DDBJ databases">
        <title>Comparative genomics of anhydrobiosis in the tardigrade Hypsibius dujardini.</title>
        <authorList>
            <person name="Yoshida Y."/>
            <person name="Koutsovoulos G."/>
            <person name="Laetsch D."/>
            <person name="Stevens L."/>
            <person name="Kumar S."/>
            <person name="Horikawa D."/>
            <person name="Ishino K."/>
            <person name="Komine S."/>
            <person name="Tomita M."/>
            <person name="Blaxter M."/>
            <person name="Arakawa K."/>
        </authorList>
    </citation>
    <scope>NUCLEOTIDE SEQUENCE [LARGE SCALE GENOMIC DNA]</scope>
    <source>
        <strain evidence="3">Z151</strain>
    </source>
</reference>
<protein>
    <submittedName>
        <fullName evidence="2">Uncharacterized protein</fullName>
    </submittedName>
</protein>
<evidence type="ECO:0000313" key="3">
    <source>
        <dbReference type="Proteomes" id="UP000192578"/>
    </source>
</evidence>
<evidence type="ECO:0000256" key="1">
    <source>
        <dbReference type="SAM" id="MobiDB-lite"/>
    </source>
</evidence>
<dbReference type="AlphaFoldDB" id="A0A9X6NK86"/>